<dbReference type="EMBL" id="JBHUOF010000007">
    <property type="protein sequence ID" value="MFD2799046.1"/>
    <property type="molecule type" value="Genomic_DNA"/>
</dbReference>
<gene>
    <name evidence="1" type="ORF">ACFS2C_06545</name>
</gene>
<evidence type="ECO:0008006" key="3">
    <source>
        <dbReference type="Google" id="ProtNLM"/>
    </source>
</evidence>
<proteinExistence type="predicted"/>
<protein>
    <recommendedName>
        <fullName evidence="3">Carboxymuconolactone decarboxylase family protein</fullName>
    </recommendedName>
</protein>
<dbReference type="Proteomes" id="UP001597478">
    <property type="component" value="Unassembled WGS sequence"/>
</dbReference>
<comment type="caution">
    <text evidence="1">The sequence shown here is derived from an EMBL/GenBank/DDBJ whole genome shotgun (WGS) entry which is preliminary data.</text>
</comment>
<name>A0ABW5W9V2_9PSEU</name>
<evidence type="ECO:0000313" key="2">
    <source>
        <dbReference type="Proteomes" id="UP001597478"/>
    </source>
</evidence>
<accession>A0ABW5W9V2</accession>
<sequence>MTDEHVGRTPDEIAAVLHAGVPAADKAFVIAARTLSELGELDR</sequence>
<keyword evidence="2" id="KW-1185">Reference proteome</keyword>
<evidence type="ECO:0000313" key="1">
    <source>
        <dbReference type="EMBL" id="MFD2799046.1"/>
    </source>
</evidence>
<dbReference type="RefSeq" id="WP_377386603.1">
    <property type="nucleotide sequence ID" value="NZ_JBHSAN010000006.1"/>
</dbReference>
<organism evidence="1 2">
    <name type="scientific">Prauserella oleivorans</name>
    <dbReference type="NCBI Taxonomy" id="1478153"/>
    <lineage>
        <taxon>Bacteria</taxon>
        <taxon>Bacillati</taxon>
        <taxon>Actinomycetota</taxon>
        <taxon>Actinomycetes</taxon>
        <taxon>Pseudonocardiales</taxon>
        <taxon>Pseudonocardiaceae</taxon>
        <taxon>Prauserella</taxon>
    </lineage>
</organism>
<reference evidence="2" key="1">
    <citation type="journal article" date="2019" name="Int. J. Syst. Evol. Microbiol.">
        <title>The Global Catalogue of Microorganisms (GCM) 10K type strain sequencing project: providing services to taxonomists for standard genome sequencing and annotation.</title>
        <authorList>
            <consortium name="The Broad Institute Genomics Platform"/>
            <consortium name="The Broad Institute Genome Sequencing Center for Infectious Disease"/>
            <person name="Wu L."/>
            <person name="Ma J."/>
        </authorList>
    </citation>
    <scope>NUCLEOTIDE SEQUENCE [LARGE SCALE GENOMIC DNA]</scope>
    <source>
        <strain evidence="2">IBRC-M 10906</strain>
    </source>
</reference>